<dbReference type="InterPro" id="IPR050982">
    <property type="entry name" value="Auxin_biosynth/cation_transpt"/>
</dbReference>
<dbReference type="PRINTS" id="PR00469">
    <property type="entry name" value="PNDRDTASEII"/>
</dbReference>
<organism evidence="3 4">
    <name type="scientific">Alloacidobacterium dinghuense</name>
    <dbReference type="NCBI Taxonomy" id="2763107"/>
    <lineage>
        <taxon>Bacteria</taxon>
        <taxon>Pseudomonadati</taxon>
        <taxon>Acidobacteriota</taxon>
        <taxon>Terriglobia</taxon>
        <taxon>Terriglobales</taxon>
        <taxon>Acidobacteriaceae</taxon>
        <taxon>Alloacidobacterium</taxon>
    </lineage>
</organism>
<dbReference type="GO" id="GO:0050660">
    <property type="term" value="F:flavin adenine dinucleotide binding"/>
    <property type="evidence" value="ECO:0007669"/>
    <property type="project" value="TreeGrafter"/>
</dbReference>
<keyword evidence="4" id="KW-1185">Reference proteome</keyword>
<dbReference type="Proteomes" id="UP000515312">
    <property type="component" value="Chromosome"/>
</dbReference>
<dbReference type="Gene3D" id="3.50.50.60">
    <property type="entry name" value="FAD/NAD(P)-binding domain"/>
    <property type="match status" value="1"/>
</dbReference>
<dbReference type="PANTHER" id="PTHR43539">
    <property type="entry name" value="FLAVIN-BINDING MONOOXYGENASE-LIKE PROTEIN (AFU_ORTHOLOGUE AFUA_4G09220)"/>
    <property type="match status" value="1"/>
</dbReference>
<proteinExistence type="predicted"/>
<feature type="compositionally biased region" description="Polar residues" evidence="2">
    <location>
        <begin position="419"/>
        <end position="428"/>
    </location>
</feature>
<accession>A0A7G8BLT2</accession>
<dbReference type="PRINTS" id="PR00368">
    <property type="entry name" value="FADPNR"/>
</dbReference>
<evidence type="ECO:0000313" key="3">
    <source>
        <dbReference type="EMBL" id="QNI33502.1"/>
    </source>
</evidence>
<dbReference type="PANTHER" id="PTHR43539:SF78">
    <property type="entry name" value="FLAVIN-CONTAINING MONOOXYGENASE"/>
    <property type="match status" value="1"/>
</dbReference>
<sequence length="428" mass="46806">MKQDKLSSTKAVELAIIGAGPYGLSIAAHLGARDIPFRIFGDPMSAWSKQMPKGMHLKSEGFASSLSDPHSEFTLRHFCEERGLPYADTGLPVSLETFVTYGLEFQKRFAPALEQKTVISIRQAPSGFELQLDNGETFFARRVIMAAGIVPFAHIPVPLSELPRGYASHSSEHSDLEKFRGQHVIVVGGGASALDLAALLHEAGANVEVVARTSVIRFHDPPQPRSLKERIVRPTTGLGAGMQLLFYVKAPRVFRLLPRKIRIDRLRKTLGPAPGWFIRDRVAGKVPLRLEVKISSATVQQNHVTLNLTDRQNGNQTVVADHVIAATGYRVDLERLQFLDPALRGRIQTIEGAPALSDTFESSVPGLYFIGVSAASTFGPLMRFACGADFTARHLSSHLGRRLGHSLVKSKKKGHSPDLPTNLTPSSY</sequence>
<evidence type="ECO:0000313" key="4">
    <source>
        <dbReference type="Proteomes" id="UP000515312"/>
    </source>
</evidence>
<dbReference type="RefSeq" id="WP_186744981.1">
    <property type="nucleotide sequence ID" value="NZ_CP060394.1"/>
</dbReference>
<dbReference type="GO" id="GO:0004497">
    <property type="term" value="F:monooxygenase activity"/>
    <property type="evidence" value="ECO:0007669"/>
    <property type="project" value="TreeGrafter"/>
</dbReference>
<gene>
    <name evidence="3" type="ORF">H7849_06020</name>
</gene>
<evidence type="ECO:0000256" key="1">
    <source>
        <dbReference type="ARBA" id="ARBA00023002"/>
    </source>
</evidence>
<name>A0A7G8BLT2_9BACT</name>
<dbReference type="AlphaFoldDB" id="A0A7G8BLT2"/>
<dbReference type="Pfam" id="PF13738">
    <property type="entry name" value="Pyr_redox_3"/>
    <property type="match status" value="1"/>
</dbReference>
<dbReference type="KEGG" id="adin:H7849_06020"/>
<feature type="region of interest" description="Disordered" evidence="2">
    <location>
        <begin position="407"/>
        <end position="428"/>
    </location>
</feature>
<dbReference type="InterPro" id="IPR036188">
    <property type="entry name" value="FAD/NAD-bd_sf"/>
</dbReference>
<reference evidence="3 4" key="1">
    <citation type="submission" date="2020-08" db="EMBL/GenBank/DDBJ databases">
        <title>Edaphobacter telluris sp. nov. and Acidobacterium dinghuensis sp. nov., two acidobacteria isolated from forest soil.</title>
        <authorList>
            <person name="Fu J."/>
            <person name="Qiu L."/>
        </authorList>
    </citation>
    <scope>NUCLEOTIDE SEQUENCE [LARGE SCALE GENOMIC DNA]</scope>
    <source>
        <strain evidence="3">4Y35</strain>
    </source>
</reference>
<keyword evidence="1" id="KW-0560">Oxidoreductase</keyword>
<dbReference type="SUPFAM" id="SSF51905">
    <property type="entry name" value="FAD/NAD(P)-binding domain"/>
    <property type="match status" value="1"/>
</dbReference>
<dbReference type="EMBL" id="CP060394">
    <property type="protein sequence ID" value="QNI33502.1"/>
    <property type="molecule type" value="Genomic_DNA"/>
</dbReference>
<evidence type="ECO:0000256" key="2">
    <source>
        <dbReference type="SAM" id="MobiDB-lite"/>
    </source>
</evidence>
<protein>
    <submittedName>
        <fullName evidence="3">NAD(P)/FAD-dependent oxidoreductase</fullName>
    </submittedName>
</protein>